<organism evidence="2 3">
    <name type="scientific">Steccherinum ochraceum</name>
    <dbReference type="NCBI Taxonomy" id="92696"/>
    <lineage>
        <taxon>Eukaryota</taxon>
        <taxon>Fungi</taxon>
        <taxon>Dikarya</taxon>
        <taxon>Basidiomycota</taxon>
        <taxon>Agaricomycotina</taxon>
        <taxon>Agaricomycetes</taxon>
        <taxon>Polyporales</taxon>
        <taxon>Steccherinaceae</taxon>
        <taxon>Steccherinum</taxon>
    </lineage>
</organism>
<dbReference type="Proteomes" id="UP000292702">
    <property type="component" value="Unassembled WGS sequence"/>
</dbReference>
<reference evidence="2 3" key="1">
    <citation type="submission" date="2018-11" db="EMBL/GenBank/DDBJ databases">
        <title>Genome assembly of Steccherinum ochraceum LE-BIN_3174, the white-rot fungus of the Steccherinaceae family (The Residual Polyporoid clade, Polyporales, Basidiomycota).</title>
        <authorList>
            <person name="Fedorova T.V."/>
            <person name="Glazunova O.A."/>
            <person name="Landesman E.O."/>
            <person name="Moiseenko K.V."/>
            <person name="Psurtseva N.V."/>
            <person name="Savinova O.S."/>
            <person name="Shakhova N.V."/>
            <person name="Tyazhelova T.V."/>
            <person name="Vasina D.V."/>
        </authorList>
    </citation>
    <scope>NUCLEOTIDE SEQUENCE [LARGE SCALE GENOMIC DNA]</scope>
    <source>
        <strain evidence="2 3">LE-BIN_3174</strain>
    </source>
</reference>
<keyword evidence="3" id="KW-1185">Reference proteome</keyword>
<sequence length="327" mass="36637">MKLVEVGDSVDTALHQGRRVVEEVGLSCSSDLVDIQEALSDLRQKHAGYASDAKRAVDDLQGQVTSLSLREKVSRRHALDELTRWKERTFRDRIEEHARAQGPQLQLLALLLRDLADHIQSDLAEDNDKAKARIMELNASYDTVDAKLNELPLTIFYSQIETAPKCVSKPTVSQLSVERWALTVSRGPGQGSSAVFASMLGLTQDKRHLRTMYTSDKVKLLEKRRRELDVELQDISELRDTLTQKGAAISSVLCAASNLRNAADLMMTLASESTVVNDAYMQLSSAHQQLESLLRSGCKRRHPRYFAVTHHLEKELVETSTILAVFE</sequence>
<keyword evidence="1" id="KW-0175">Coiled coil</keyword>
<accession>A0A4R0RPG1</accession>
<feature type="coiled-coil region" evidence="1">
    <location>
        <begin position="218"/>
        <end position="245"/>
    </location>
</feature>
<evidence type="ECO:0000256" key="1">
    <source>
        <dbReference type="SAM" id="Coils"/>
    </source>
</evidence>
<comment type="caution">
    <text evidence="2">The sequence shown here is derived from an EMBL/GenBank/DDBJ whole genome shotgun (WGS) entry which is preliminary data.</text>
</comment>
<dbReference type="AlphaFoldDB" id="A0A4R0RPG1"/>
<evidence type="ECO:0008006" key="4">
    <source>
        <dbReference type="Google" id="ProtNLM"/>
    </source>
</evidence>
<protein>
    <recommendedName>
        <fullName evidence="4">Autophagy-related protein 11</fullName>
    </recommendedName>
</protein>
<evidence type="ECO:0000313" key="3">
    <source>
        <dbReference type="Proteomes" id="UP000292702"/>
    </source>
</evidence>
<gene>
    <name evidence="2" type="ORF">EIP91_000348</name>
</gene>
<name>A0A4R0RPG1_9APHY</name>
<dbReference type="EMBL" id="RWJN01000105">
    <property type="protein sequence ID" value="TCD67219.1"/>
    <property type="molecule type" value="Genomic_DNA"/>
</dbReference>
<proteinExistence type="predicted"/>
<evidence type="ECO:0000313" key="2">
    <source>
        <dbReference type="EMBL" id="TCD67219.1"/>
    </source>
</evidence>